<evidence type="ECO:0000313" key="1">
    <source>
        <dbReference type="EMBL" id="GMI43598.1"/>
    </source>
</evidence>
<dbReference type="EMBL" id="BRYA01000195">
    <property type="protein sequence ID" value="GMI43598.1"/>
    <property type="molecule type" value="Genomic_DNA"/>
</dbReference>
<dbReference type="Pfam" id="PF03641">
    <property type="entry name" value="Lysine_decarbox"/>
    <property type="match status" value="1"/>
</dbReference>
<dbReference type="Proteomes" id="UP001165065">
    <property type="component" value="Unassembled WGS sequence"/>
</dbReference>
<dbReference type="OrthoDB" id="414463at2759"/>
<protein>
    <recommendedName>
        <fullName evidence="3">Cytokinin riboside 5'-monophosphate phosphoribohydrolase</fullName>
    </recommendedName>
</protein>
<keyword evidence="2" id="KW-1185">Reference proteome</keyword>
<dbReference type="AlphaFoldDB" id="A0A9W7GD67"/>
<dbReference type="InterPro" id="IPR031100">
    <property type="entry name" value="LOG_fam"/>
</dbReference>
<evidence type="ECO:0008006" key="3">
    <source>
        <dbReference type="Google" id="ProtNLM"/>
    </source>
</evidence>
<dbReference type="Gene3D" id="3.40.50.450">
    <property type="match status" value="1"/>
</dbReference>
<proteinExistence type="predicted"/>
<dbReference type="PANTHER" id="PTHR43393">
    <property type="entry name" value="CYTOKININ RIBOSIDE 5'-MONOPHOSPHATE PHOSPHORIBOHYDROLASE"/>
    <property type="match status" value="1"/>
</dbReference>
<dbReference type="SUPFAM" id="SSF102405">
    <property type="entry name" value="MCP/YpsA-like"/>
    <property type="match status" value="1"/>
</dbReference>
<evidence type="ECO:0000313" key="2">
    <source>
        <dbReference type="Proteomes" id="UP001165065"/>
    </source>
</evidence>
<accession>A0A9W7GD67</accession>
<dbReference type="PANTHER" id="PTHR43393:SF3">
    <property type="entry name" value="LYSINE DECARBOXYLASE-LIKE PROTEIN"/>
    <property type="match status" value="1"/>
</dbReference>
<reference evidence="2" key="1">
    <citation type="journal article" date="2023" name="Commun. Biol.">
        <title>Genome analysis of Parmales, the sister group of diatoms, reveals the evolutionary specialization of diatoms from phago-mixotrophs to photoautotrophs.</title>
        <authorList>
            <person name="Ban H."/>
            <person name="Sato S."/>
            <person name="Yoshikawa S."/>
            <person name="Yamada K."/>
            <person name="Nakamura Y."/>
            <person name="Ichinomiya M."/>
            <person name="Sato N."/>
            <person name="Blanc-Mathieu R."/>
            <person name="Endo H."/>
            <person name="Kuwata A."/>
            <person name="Ogata H."/>
        </authorList>
    </citation>
    <scope>NUCLEOTIDE SEQUENCE [LARGE SCALE GENOMIC DNA]</scope>
</reference>
<organism evidence="1 2">
    <name type="scientific">Triparma columacea</name>
    <dbReference type="NCBI Taxonomy" id="722753"/>
    <lineage>
        <taxon>Eukaryota</taxon>
        <taxon>Sar</taxon>
        <taxon>Stramenopiles</taxon>
        <taxon>Ochrophyta</taxon>
        <taxon>Bolidophyceae</taxon>
        <taxon>Parmales</taxon>
        <taxon>Triparmaceae</taxon>
        <taxon>Triparma</taxon>
    </lineage>
</organism>
<dbReference type="InterPro" id="IPR052341">
    <property type="entry name" value="LOG_family_nucleotidases"/>
</dbReference>
<gene>
    <name evidence="1" type="ORF">TrCOL_g7373</name>
</gene>
<name>A0A9W7GD67_9STRA</name>
<sequence>MSAILGPKPTKSYKSVNFLSSRAARSIRIQCELQEAEQRLQQHGVEGTLLFFGSARSNSRAEYERKLTEMKAKGEDTTRMEKTAWMCDVHEKVTCLASKLAKFLTSSDLTNIAILTGGGPGMMEAANEGVHGVAPDLSIGMGISLPFEPSLNPFVNPDLAFEFHYFFTRKFWMVLQAMALIVAPGGVGTMDELFEVMTLQQCGKIKVKFPIILLGKDYWEKVVNWQFMVECGTISQSDVDALFITDDIDAAYERIIESVKGQLKQGIGLSSRSSKKAGQSTKAH</sequence>
<comment type="caution">
    <text evidence="1">The sequence shown here is derived from an EMBL/GenBank/DDBJ whole genome shotgun (WGS) entry which is preliminary data.</text>
</comment>
<dbReference type="GO" id="GO:0005829">
    <property type="term" value="C:cytosol"/>
    <property type="evidence" value="ECO:0007669"/>
    <property type="project" value="TreeGrafter"/>
</dbReference>